<dbReference type="GO" id="GO:0110051">
    <property type="term" value="P:metabolite repair"/>
    <property type="evidence" value="ECO:0007669"/>
    <property type="project" value="TreeGrafter"/>
</dbReference>
<evidence type="ECO:0000256" key="4">
    <source>
        <dbReference type="ARBA" id="ARBA00009524"/>
    </source>
</evidence>
<dbReference type="NCBIfam" id="TIGR00196">
    <property type="entry name" value="yjeF_cterm"/>
    <property type="match status" value="1"/>
</dbReference>
<dbReference type="AlphaFoldDB" id="A0A502FWR6"/>
<comment type="function">
    <text evidence="17">Catalyzes the dehydration of the S-form of NAD(P)HX at the expense of ADP, which is converted to AMP. Together with NAD(P)HX epimerase, which catalyzes the epimerization of the S- and R-forms, the enzyme allows the repair of both epimers of NAD(P)HX, a damaged form of NAD(P)H that is a result of enzymatic or heat-dependent hydration.</text>
</comment>
<dbReference type="PROSITE" id="PS51385">
    <property type="entry name" value="YJEF_N"/>
    <property type="match status" value="1"/>
</dbReference>
<evidence type="ECO:0000256" key="13">
    <source>
        <dbReference type="ARBA" id="ARBA00023268"/>
    </source>
</evidence>
<evidence type="ECO:0000256" key="12">
    <source>
        <dbReference type="ARBA" id="ARBA00023239"/>
    </source>
</evidence>
<evidence type="ECO:0000259" key="21">
    <source>
        <dbReference type="PROSITE" id="PS51385"/>
    </source>
</evidence>
<comment type="catalytic activity">
    <reaction evidence="2 18 19">
        <text>(6R)-NADPHX = (6S)-NADPHX</text>
        <dbReference type="Rhea" id="RHEA:32227"/>
        <dbReference type="ChEBI" id="CHEBI:64076"/>
        <dbReference type="ChEBI" id="CHEBI:64077"/>
        <dbReference type="EC" id="5.1.99.6"/>
    </reaction>
</comment>
<name>A0A502FWR6_9SPHN</name>
<dbReference type="PANTHER" id="PTHR12592:SF0">
    <property type="entry name" value="ATP-DEPENDENT (S)-NAD(P)H-HYDRATE DEHYDRATASE"/>
    <property type="match status" value="1"/>
</dbReference>
<evidence type="ECO:0000256" key="6">
    <source>
        <dbReference type="ARBA" id="ARBA00022741"/>
    </source>
</evidence>
<feature type="binding site" evidence="17">
    <location>
        <begin position="392"/>
        <end position="396"/>
    </location>
    <ligand>
        <name>AMP</name>
        <dbReference type="ChEBI" id="CHEBI:456215"/>
    </ligand>
</feature>
<evidence type="ECO:0000256" key="8">
    <source>
        <dbReference type="ARBA" id="ARBA00022857"/>
    </source>
</evidence>
<feature type="binding site" evidence="18">
    <location>
        <position position="155"/>
    </location>
    <ligand>
        <name>(6S)-NADPHX</name>
        <dbReference type="ChEBI" id="CHEBI:64076"/>
    </ligand>
</feature>
<keyword evidence="12 17" id="KW-0456">Lyase</keyword>
<dbReference type="SUPFAM" id="SSF53613">
    <property type="entry name" value="Ribokinase-like"/>
    <property type="match status" value="1"/>
</dbReference>
<dbReference type="Gene3D" id="3.40.50.10260">
    <property type="entry name" value="YjeF N-terminal domain"/>
    <property type="match status" value="1"/>
</dbReference>
<comment type="similarity">
    <text evidence="3 19">In the N-terminal section; belongs to the NnrE/AIBP family.</text>
</comment>
<feature type="binding site" evidence="17">
    <location>
        <position position="422"/>
    </location>
    <ligand>
        <name>(6S)-NADPHX</name>
        <dbReference type="ChEBI" id="CHEBI:64076"/>
    </ligand>
</feature>
<evidence type="ECO:0000259" key="20">
    <source>
        <dbReference type="PROSITE" id="PS51383"/>
    </source>
</evidence>
<evidence type="ECO:0000256" key="19">
    <source>
        <dbReference type="PIRNR" id="PIRNR017184"/>
    </source>
</evidence>
<evidence type="ECO:0000256" key="1">
    <source>
        <dbReference type="ARBA" id="ARBA00000013"/>
    </source>
</evidence>
<comment type="catalytic activity">
    <reaction evidence="16 17 19">
        <text>(6S)-NADPHX + ADP = AMP + phosphate + NADPH + H(+)</text>
        <dbReference type="Rhea" id="RHEA:32235"/>
        <dbReference type="ChEBI" id="CHEBI:15378"/>
        <dbReference type="ChEBI" id="CHEBI:43474"/>
        <dbReference type="ChEBI" id="CHEBI:57783"/>
        <dbReference type="ChEBI" id="CHEBI:64076"/>
        <dbReference type="ChEBI" id="CHEBI:456215"/>
        <dbReference type="ChEBI" id="CHEBI:456216"/>
        <dbReference type="EC" id="4.2.1.136"/>
    </reaction>
</comment>
<dbReference type="EMBL" id="RCZC01000002">
    <property type="protein sequence ID" value="TPG53948.1"/>
    <property type="molecule type" value="Genomic_DNA"/>
</dbReference>
<feature type="binding site" evidence="17">
    <location>
        <position position="306"/>
    </location>
    <ligand>
        <name>(6S)-NADPHX</name>
        <dbReference type="ChEBI" id="CHEBI:64076"/>
    </ligand>
</feature>
<feature type="binding site" evidence="17">
    <location>
        <position position="248"/>
    </location>
    <ligand>
        <name>(6S)-NADPHX</name>
        <dbReference type="ChEBI" id="CHEBI:64076"/>
    </ligand>
</feature>
<keyword evidence="11 18" id="KW-0413">Isomerase</keyword>
<evidence type="ECO:0000313" key="23">
    <source>
        <dbReference type="Proteomes" id="UP000319931"/>
    </source>
</evidence>
<feature type="domain" description="YjeF N-terminal" evidence="21">
    <location>
        <begin position="15"/>
        <end position="214"/>
    </location>
</feature>
<dbReference type="GO" id="GO:0046496">
    <property type="term" value="P:nicotinamide nucleotide metabolic process"/>
    <property type="evidence" value="ECO:0007669"/>
    <property type="project" value="UniProtKB-UniRule"/>
</dbReference>
<proteinExistence type="inferred from homology"/>
<dbReference type="PROSITE" id="PS01050">
    <property type="entry name" value="YJEF_C_2"/>
    <property type="match status" value="1"/>
</dbReference>
<protein>
    <recommendedName>
        <fullName evidence="19">Bifunctional NAD(P)H-hydrate repair enzyme</fullName>
    </recommendedName>
    <alternativeName>
        <fullName evidence="19">Nicotinamide nucleotide repair protein</fullName>
    </alternativeName>
    <domain>
        <recommendedName>
            <fullName evidence="19">ADP-dependent (S)-NAD(P)H-hydrate dehydratase</fullName>
            <ecNumber evidence="19">4.2.1.136</ecNumber>
        </recommendedName>
        <alternativeName>
            <fullName evidence="19">ADP-dependent NAD(P)HX dehydratase</fullName>
        </alternativeName>
    </domain>
    <domain>
        <recommendedName>
            <fullName evidence="19">NAD(P)H-hydrate epimerase</fullName>
            <ecNumber evidence="19">5.1.99.6</ecNumber>
        </recommendedName>
    </domain>
</protein>
<evidence type="ECO:0000256" key="14">
    <source>
        <dbReference type="ARBA" id="ARBA00025153"/>
    </source>
</evidence>
<comment type="similarity">
    <text evidence="18">Belongs to the NnrE/AIBP family.</text>
</comment>
<dbReference type="PANTHER" id="PTHR12592">
    <property type="entry name" value="ATP-DEPENDENT (S)-NAD(P)H-HYDRATE DEHYDRATASE FAMILY MEMBER"/>
    <property type="match status" value="1"/>
</dbReference>
<keyword evidence="7 17" id="KW-0067">ATP-binding</keyword>
<evidence type="ECO:0000256" key="7">
    <source>
        <dbReference type="ARBA" id="ARBA00022840"/>
    </source>
</evidence>
<comment type="catalytic activity">
    <reaction evidence="15 17 19">
        <text>(6S)-NADHX + ADP = AMP + phosphate + NADH + H(+)</text>
        <dbReference type="Rhea" id="RHEA:32223"/>
        <dbReference type="ChEBI" id="CHEBI:15378"/>
        <dbReference type="ChEBI" id="CHEBI:43474"/>
        <dbReference type="ChEBI" id="CHEBI:57945"/>
        <dbReference type="ChEBI" id="CHEBI:64074"/>
        <dbReference type="ChEBI" id="CHEBI:456215"/>
        <dbReference type="ChEBI" id="CHEBI:456216"/>
        <dbReference type="EC" id="4.2.1.136"/>
    </reaction>
</comment>
<sequence length="474" mass="47998">MIRSDGQPIVGAAAMRAVEQHAIDAGTSVEALMERAGAAVAEAVRRLAGGAPVLMLCGPGNNGGDGYVAARLLKANGLDVRLAALSDPKTEAAKAARDGRDGPVEDFAKLAPDASHGAVLVDALFGTGLTRPLAAETATLLSMLTRHALLAITVDVPSGVDTDSGAILGKAEIAPYALTLALGALKHAHVLQPAAVLCGAVRVLDIGLDATASHDWTLARPKLAQPTPAMHKYSRGLVVVIGGAMPGAAALAASAAMHVGAGYTVLLGAAPDMPHALVQRAWSPEALAATLDGKKPEATAIIVGPGLGKGEDAAEKLEHALASGYPLMIDGDALHRLDAAMFDRIKARDADAPVVLTPHAGEFHAVFGAYTGSKIDAARAAAARSGAIVVFKGPDTVIAYPDGRTRTATQANPWLSTAGTGDVLAGTIGGMLASDAPHPVEAGVWLHAEAARRLGAAFLADDLAVELSKVRGAL</sequence>
<dbReference type="GO" id="GO:0052855">
    <property type="term" value="F:ADP-dependent NAD(P)H-hydrate dehydratase activity"/>
    <property type="evidence" value="ECO:0007669"/>
    <property type="project" value="UniProtKB-UniRule"/>
</dbReference>
<comment type="caution">
    <text evidence="22">The sequence shown here is derived from an EMBL/GenBank/DDBJ whole genome shotgun (WGS) entry which is preliminary data.</text>
</comment>
<evidence type="ECO:0000256" key="10">
    <source>
        <dbReference type="ARBA" id="ARBA00023027"/>
    </source>
</evidence>
<feature type="binding site" evidence="18">
    <location>
        <position position="62"/>
    </location>
    <ligand>
        <name>K(+)</name>
        <dbReference type="ChEBI" id="CHEBI:29103"/>
    </ligand>
</feature>
<feature type="binding site" evidence="18">
    <location>
        <position position="158"/>
    </location>
    <ligand>
        <name>K(+)</name>
        <dbReference type="ChEBI" id="CHEBI:29103"/>
    </ligand>
</feature>
<dbReference type="GO" id="GO:0046872">
    <property type="term" value="F:metal ion binding"/>
    <property type="evidence" value="ECO:0007669"/>
    <property type="project" value="UniProtKB-UniRule"/>
</dbReference>
<dbReference type="EC" id="4.2.1.136" evidence="19"/>
<comment type="function">
    <text evidence="18">Catalyzes the epimerization of the S- and R-forms of NAD(P)HX, a damaged form of NAD(P)H that is a result of enzymatic or heat-dependent hydration. This is a prerequisite for the S-specific NAD(P)H-hydrate dehydratase to allow the repair of both epimers of NAD(P)HX.</text>
</comment>
<feature type="domain" description="YjeF C-terminal" evidence="20">
    <location>
        <begin position="215"/>
        <end position="474"/>
    </location>
</feature>
<dbReference type="InterPro" id="IPR000631">
    <property type="entry name" value="CARKD"/>
</dbReference>
<dbReference type="PIRSF" id="PIRSF017184">
    <property type="entry name" value="Nnr"/>
    <property type="match status" value="1"/>
</dbReference>
<organism evidence="22 23">
    <name type="scientific">Sphingomonas glacialis</name>
    <dbReference type="NCBI Taxonomy" id="658225"/>
    <lineage>
        <taxon>Bacteria</taxon>
        <taxon>Pseudomonadati</taxon>
        <taxon>Pseudomonadota</taxon>
        <taxon>Alphaproteobacteria</taxon>
        <taxon>Sphingomonadales</taxon>
        <taxon>Sphingomonadaceae</taxon>
        <taxon>Sphingomonas</taxon>
    </lineage>
</organism>
<dbReference type="Pfam" id="PF03853">
    <property type="entry name" value="YjeF_N"/>
    <property type="match status" value="1"/>
</dbReference>
<dbReference type="HAMAP" id="MF_01966">
    <property type="entry name" value="NADHX_epimerase"/>
    <property type="match status" value="1"/>
</dbReference>
<dbReference type="Gene3D" id="3.40.1190.20">
    <property type="match status" value="1"/>
</dbReference>
<evidence type="ECO:0000256" key="15">
    <source>
        <dbReference type="ARBA" id="ARBA00048238"/>
    </source>
</evidence>
<dbReference type="OrthoDB" id="9806925at2"/>
<dbReference type="HAMAP" id="MF_01965">
    <property type="entry name" value="NADHX_dehydratase"/>
    <property type="match status" value="1"/>
</dbReference>
<dbReference type="InterPro" id="IPR036652">
    <property type="entry name" value="YjeF_N_dom_sf"/>
</dbReference>
<keyword evidence="5 18" id="KW-0479">Metal-binding</keyword>
<comment type="similarity">
    <text evidence="4 19">In the C-terminal section; belongs to the NnrD/CARKD family.</text>
</comment>
<gene>
    <name evidence="18" type="primary">nnrE</name>
    <name evidence="17" type="synonym">nnrD</name>
    <name evidence="22" type="ORF">EAH76_04355</name>
</gene>
<dbReference type="NCBIfam" id="TIGR00197">
    <property type="entry name" value="yjeF_nterm"/>
    <property type="match status" value="1"/>
</dbReference>
<comment type="cofactor">
    <cofactor evidence="17">
        <name>Mg(2+)</name>
        <dbReference type="ChEBI" id="CHEBI:18420"/>
    </cofactor>
</comment>
<reference evidence="22 23" key="1">
    <citation type="journal article" date="2019" name="Environ. Microbiol.">
        <title>Species interactions and distinct microbial communities in high Arctic permafrost affected cryosols are associated with the CH4 and CO2 gas fluxes.</title>
        <authorList>
            <person name="Altshuler I."/>
            <person name="Hamel J."/>
            <person name="Turney S."/>
            <person name="Magnuson E."/>
            <person name="Levesque R."/>
            <person name="Greer C."/>
            <person name="Whyte L.G."/>
        </authorList>
    </citation>
    <scope>NUCLEOTIDE SEQUENCE [LARGE SCALE GENOMIC DNA]</scope>
    <source>
        <strain evidence="22 23">E6.1</strain>
    </source>
</reference>
<evidence type="ECO:0000256" key="11">
    <source>
        <dbReference type="ARBA" id="ARBA00023235"/>
    </source>
</evidence>
<feature type="binding site" evidence="18">
    <location>
        <begin position="126"/>
        <end position="132"/>
    </location>
    <ligand>
        <name>(6S)-NADPHX</name>
        <dbReference type="ChEBI" id="CHEBI:64076"/>
    </ligand>
</feature>
<feature type="binding site" evidence="17">
    <location>
        <position position="359"/>
    </location>
    <ligand>
        <name>(6S)-NADPHX</name>
        <dbReference type="ChEBI" id="CHEBI:64076"/>
    </ligand>
</feature>
<evidence type="ECO:0000256" key="3">
    <source>
        <dbReference type="ARBA" id="ARBA00006001"/>
    </source>
</evidence>
<accession>A0A502FWR6</accession>
<dbReference type="RefSeq" id="WP_140848604.1">
    <property type="nucleotide sequence ID" value="NZ_RCZC01000002.1"/>
</dbReference>
<dbReference type="GO" id="GO:0005524">
    <property type="term" value="F:ATP binding"/>
    <property type="evidence" value="ECO:0007669"/>
    <property type="project" value="UniProtKB-UniRule"/>
</dbReference>
<dbReference type="SUPFAM" id="SSF64153">
    <property type="entry name" value="YjeF N-terminal domain-like"/>
    <property type="match status" value="1"/>
</dbReference>
<keyword evidence="6 17" id="KW-0547">Nucleotide-binding</keyword>
<feature type="binding site" evidence="18">
    <location>
        <begin position="61"/>
        <end position="65"/>
    </location>
    <ligand>
        <name>(6S)-NADPHX</name>
        <dbReference type="ChEBI" id="CHEBI:64076"/>
    </ligand>
</feature>
<dbReference type="Proteomes" id="UP000319931">
    <property type="component" value="Unassembled WGS sequence"/>
</dbReference>
<comment type="caution">
    <text evidence="18">Lacks conserved residue(s) required for the propagation of feature annotation.</text>
</comment>
<evidence type="ECO:0000256" key="2">
    <source>
        <dbReference type="ARBA" id="ARBA00000909"/>
    </source>
</evidence>
<comment type="catalytic activity">
    <reaction evidence="1 18 19">
        <text>(6R)-NADHX = (6S)-NADHX</text>
        <dbReference type="Rhea" id="RHEA:32215"/>
        <dbReference type="ChEBI" id="CHEBI:64074"/>
        <dbReference type="ChEBI" id="CHEBI:64075"/>
        <dbReference type="EC" id="5.1.99.6"/>
    </reaction>
</comment>
<dbReference type="GO" id="GO:0052856">
    <property type="term" value="F:NAD(P)HX epimerase activity"/>
    <property type="evidence" value="ECO:0007669"/>
    <property type="project" value="UniProtKB-UniRule"/>
</dbReference>
<keyword evidence="23" id="KW-1185">Reference proteome</keyword>
<evidence type="ECO:0000256" key="17">
    <source>
        <dbReference type="HAMAP-Rule" id="MF_01965"/>
    </source>
</evidence>
<keyword evidence="9 18" id="KW-0630">Potassium</keyword>
<keyword evidence="10 17" id="KW-0520">NAD</keyword>
<feature type="binding site" evidence="18">
    <location>
        <position position="122"/>
    </location>
    <ligand>
        <name>K(+)</name>
        <dbReference type="ChEBI" id="CHEBI:29103"/>
    </ligand>
</feature>
<comment type="cofactor">
    <cofactor evidence="18 19">
        <name>K(+)</name>
        <dbReference type="ChEBI" id="CHEBI:29103"/>
    </cofactor>
    <text evidence="18 19">Binds 1 potassium ion per subunit.</text>
</comment>
<evidence type="ECO:0000256" key="9">
    <source>
        <dbReference type="ARBA" id="ARBA00022958"/>
    </source>
</evidence>
<comment type="subunit">
    <text evidence="17">Homotetramer.</text>
</comment>
<dbReference type="EC" id="5.1.99.6" evidence="19"/>
<dbReference type="InterPro" id="IPR004443">
    <property type="entry name" value="YjeF_N_dom"/>
</dbReference>
<dbReference type="PROSITE" id="PS51383">
    <property type="entry name" value="YJEF_C_3"/>
    <property type="match status" value="1"/>
</dbReference>
<comment type="similarity">
    <text evidence="17">Belongs to the NnrD/CARKD family.</text>
</comment>
<dbReference type="CDD" id="cd01171">
    <property type="entry name" value="YXKO-related"/>
    <property type="match status" value="1"/>
</dbReference>
<evidence type="ECO:0000256" key="16">
    <source>
        <dbReference type="ARBA" id="ARBA00049209"/>
    </source>
</evidence>
<evidence type="ECO:0000313" key="22">
    <source>
        <dbReference type="EMBL" id="TPG53948.1"/>
    </source>
</evidence>
<keyword evidence="13" id="KW-0511">Multifunctional enzyme</keyword>
<dbReference type="InterPro" id="IPR029056">
    <property type="entry name" value="Ribokinase-like"/>
</dbReference>
<evidence type="ECO:0000256" key="5">
    <source>
        <dbReference type="ARBA" id="ARBA00022723"/>
    </source>
</evidence>
<dbReference type="InterPro" id="IPR030677">
    <property type="entry name" value="Nnr"/>
</dbReference>
<comment type="function">
    <text evidence="14 19">Bifunctional enzyme that catalyzes the epimerization of the S- and R-forms of NAD(P)HX and the dehydration of the S-form of NAD(P)HX at the expense of ADP, which is converted to AMP. This allows the repair of both epimers of NAD(P)HX, a damaged form of NAD(P)H that is a result of enzymatic or heat-dependent hydration.</text>
</comment>
<evidence type="ECO:0000256" key="18">
    <source>
        <dbReference type="HAMAP-Rule" id="MF_01966"/>
    </source>
</evidence>
<dbReference type="InterPro" id="IPR017953">
    <property type="entry name" value="Carbohydrate_kinase_pred_CS"/>
</dbReference>
<feature type="binding site" evidence="17">
    <location>
        <position position="421"/>
    </location>
    <ligand>
        <name>AMP</name>
        <dbReference type="ChEBI" id="CHEBI:456215"/>
    </ligand>
</feature>
<dbReference type="Pfam" id="PF01256">
    <property type="entry name" value="Carb_kinase"/>
    <property type="match status" value="1"/>
</dbReference>
<keyword evidence="8 17" id="KW-0521">NADP</keyword>